<gene>
    <name evidence="2" type="ORF">BIV23_14740</name>
</gene>
<comment type="caution">
    <text evidence="2">The sequence shown here is derived from an EMBL/GenBank/DDBJ whole genome shotgun (WGS) entry which is preliminary data.</text>
</comment>
<dbReference type="InterPro" id="IPR037883">
    <property type="entry name" value="Knr4/Smi1-like_sf"/>
</dbReference>
<dbReference type="RefSeq" id="WP_071381267.1">
    <property type="nucleotide sequence ID" value="NZ_MLYO01000024.1"/>
</dbReference>
<dbReference type="OrthoDB" id="5572373at2"/>
<accession>A0A1S2QHY7</accession>
<protein>
    <recommendedName>
        <fullName evidence="1">Knr4/Smi1-like domain-containing protein</fullName>
    </recommendedName>
</protein>
<dbReference type="Gene3D" id="3.40.1580.10">
    <property type="entry name" value="SMI1/KNR4-like"/>
    <property type="match status" value="1"/>
</dbReference>
<feature type="domain" description="Knr4/Smi1-like" evidence="1">
    <location>
        <begin position="20"/>
        <end position="130"/>
    </location>
</feature>
<evidence type="ECO:0000313" key="3">
    <source>
        <dbReference type="Proteomes" id="UP000179642"/>
    </source>
</evidence>
<name>A0A1S2QHY7_9ACTN</name>
<organism evidence="2 3">
    <name type="scientific">Streptomyces monashensis</name>
    <dbReference type="NCBI Taxonomy" id="1678012"/>
    <lineage>
        <taxon>Bacteria</taxon>
        <taxon>Bacillati</taxon>
        <taxon>Actinomycetota</taxon>
        <taxon>Actinomycetes</taxon>
        <taxon>Kitasatosporales</taxon>
        <taxon>Streptomycetaceae</taxon>
        <taxon>Streptomyces</taxon>
    </lineage>
</organism>
<reference evidence="2 3" key="1">
    <citation type="submission" date="2016-10" db="EMBL/GenBank/DDBJ databases">
        <title>Genome sequence of Streptomyces sp. MUSC 1.</title>
        <authorList>
            <person name="Lee L.-H."/>
            <person name="Ser H.-L."/>
            <person name="Law J.W.-F."/>
        </authorList>
    </citation>
    <scope>NUCLEOTIDE SEQUENCE [LARGE SCALE GENOMIC DNA]</scope>
    <source>
        <strain evidence="2 3">MUSC 1</strain>
    </source>
</reference>
<keyword evidence="3" id="KW-1185">Reference proteome</keyword>
<sequence>MTDLDLLAALPATGQAGLVPNDWERVEAALGVTFPSAFIRFLDVFGGAKFDDFLRVYRAGADNANVDLLTQTHRARKTMATTRPHIEELLTQRGSDPSQLVCWGGTDNADMCFLIPHRDFDKWAVLTVIGRGREYDLFEGPVESYLLQVLRRDFISDVFPDDFPDESPSYERNPYI</sequence>
<evidence type="ECO:0000313" key="2">
    <source>
        <dbReference type="EMBL" id="OIK05066.1"/>
    </source>
</evidence>
<dbReference type="SUPFAM" id="SSF160631">
    <property type="entry name" value="SMI1/KNR4-like"/>
    <property type="match status" value="1"/>
</dbReference>
<dbReference type="EMBL" id="MLYO01000024">
    <property type="protein sequence ID" value="OIK05066.1"/>
    <property type="molecule type" value="Genomic_DNA"/>
</dbReference>
<dbReference type="Pfam" id="PF09346">
    <property type="entry name" value="SMI1_KNR4"/>
    <property type="match status" value="1"/>
</dbReference>
<dbReference type="Proteomes" id="UP000179642">
    <property type="component" value="Unassembled WGS sequence"/>
</dbReference>
<dbReference type="InterPro" id="IPR018958">
    <property type="entry name" value="Knr4/Smi1-like_dom"/>
</dbReference>
<dbReference type="AlphaFoldDB" id="A0A1S2QHY7"/>
<proteinExistence type="predicted"/>
<evidence type="ECO:0000259" key="1">
    <source>
        <dbReference type="Pfam" id="PF09346"/>
    </source>
</evidence>